<name>A0A0R3RP09_9BILA</name>
<proteinExistence type="predicted"/>
<keyword evidence="3" id="KW-1185">Reference proteome</keyword>
<dbReference type="Proteomes" id="UP000050640">
    <property type="component" value="Unplaced"/>
</dbReference>
<dbReference type="InterPro" id="IPR057507">
    <property type="entry name" value="Sha_B-like_N"/>
</dbReference>
<feature type="signal peptide" evidence="1">
    <location>
        <begin position="1"/>
        <end position="27"/>
    </location>
</feature>
<feature type="chain" id="PRO_5006447684" evidence="1">
    <location>
        <begin position="28"/>
        <end position="120"/>
    </location>
</feature>
<evidence type="ECO:0000256" key="1">
    <source>
        <dbReference type="SAM" id="SignalP"/>
    </source>
</evidence>
<feature type="domain" description="Shavenoid isoform B-like N-terminal" evidence="2">
    <location>
        <begin position="48"/>
        <end position="118"/>
    </location>
</feature>
<accession>A0A0R3RP09</accession>
<dbReference type="Pfam" id="PF23328">
    <property type="entry name" value="Sha_B_N"/>
    <property type="match status" value="1"/>
</dbReference>
<protein>
    <submittedName>
        <fullName evidence="4">Secreted protein</fullName>
    </submittedName>
</protein>
<organism evidence="3 4">
    <name type="scientific">Elaeophora elaphi</name>
    <dbReference type="NCBI Taxonomy" id="1147741"/>
    <lineage>
        <taxon>Eukaryota</taxon>
        <taxon>Metazoa</taxon>
        <taxon>Ecdysozoa</taxon>
        <taxon>Nematoda</taxon>
        <taxon>Chromadorea</taxon>
        <taxon>Rhabditida</taxon>
        <taxon>Spirurina</taxon>
        <taxon>Spiruromorpha</taxon>
        <taxon>Filarioidea</taxon>
        <taxon>Onchocercidae</taxon>
        <taxon>Elaeophora</taxon>
    </lineage>
</organism>
<dbReference type="AlphaFoldDB" id="A0A0R3RP09"/>
<keyword evidence="1" id="KW-0732">Signal</keyword>
<evidence type="ECO:0000259" key="2">
    <source>
        <dbReference type="Pfam" id="PF23328"/>
    </source>
</evidence>
<reference evidence="4" key="1">
    <citation type="submission" date="2017-02" db="UniProtKB">
        <authorList>
            <consortium name="WormBaseParasite"/>
        </authorList>
    </citation>
    <scope>IDENTIFICATION</scope>
</reference>
<evidence type="ECO:0000313" key="3">
    <source>
        <dbReference type="Proteomes" id="UP000050640"/>
    </source>
</evidence>
<evidence type="ECO:0000313" key="4">
    <source>
        <dbReference type="WBParaSite" id="EEL_0000322001-mRNA-1"/>
    </source>
</evidence>
<sequence>MIIVVPLLLNLLLIVNILDYKYLGTYAYPLNHHHHHHYHHQNRPENDWISVHRHLNAPDIVYFTKCTSPITTCSTIPDSSVVPDQNHAGSVTRQQCSCQCKADAAAFLPSTRSCINKLGN</sequence>
<dbReference type="WBParaSite" id="EEL_0000322001-mRNA-1">
    <property type="protein sequence ID" value="EEL_0000322001-mRNA-1"/>
    <property type="gene ID" value="EEL_0000322001"/>
</dbReference>